<dbReference type="InterPro" id="IPR034660">
    <property type="entry name" value="DinB/YfiT-like"/>
</dbReference>
<dbReference type="Proteomes" id="UP000034416">
    <property type="component" value="Unassembled WGS sequence"/>
</dbReference>
<dbReference type="EMBL" id="MVHH01000015">
    <property type="protein sequence ID" value="OQZ97764.1"/>
    <property type="molecule type" value="Genomic_DNA"/>
</dbReference>
<proteinExistence type="predicted"/>
<evidence type="ECO:0000313" key="6">
    <source>
        <dbReference type="Proteomes" id="UP000192327"/>
    </source>
</evidence>
<reference evidence="2" key="2">
    <citation type="submission" date="2015-04" db="EMBL/GenBank/DDBJ databases">
        <title>Genome sequence of Mycobacterium arupense strain GUC1.</title>
        <authorList>
            <person name="Greninger A.L."/>
            <person name="Cunningham G."/>
            <person name="Chiu C.Y."/>
            <person name="Miller S."/>
        </authorList>
    </citation>
    <scope>NUCLEOTIDE SEQUENCE</scope>
    <source>
        <strain evidence="2">GUC1</strain>
    </source>
</reference>
<name>A0A0F5MWV9_9MYCO</name>
<evidence type="ECO:0000313" key="2">
    <source>
        <dbReference type="EMBL" id="KKB99288.1"/>
    </source>
</evidence>
<feature type="domain" description="Mycothiol-dependent maleylpyruvate isomerase metal-binding" evidence="1">
    <location>
        <begin position="21"/>
        <end position="141"/>
    </location>
</feature>
<dbReference type="Gene3D" id="1.20.120.450">
    <property type="entry name" value="dinb family like domain"/>
    <property type="match status" value="1"/>
</dbReference>
<dbReference type="NCBIfam" id="TIGR03083">
    <property type="entry name" value="maleylpyruvate isomerase family mycothiol-dependent enzyme"/>
    <property type="match status" value="1"/>
</dbReference>
<dbReference type="InterPro" id="IPR017520">
    <property type="entry name" value="CHP03086"/>
</dbReference>
<organism evidence="2 5">
    <name type="scientific">Mycolicibacter arupensis</name>
    <dbReference type="NCBI Taxonomy" id="342002"/>
    <lineage>
        <taxon>Bacteria</taxon>
        <taxon>Bacillati</taxon>
        <taxon>Actinomycetota</taxon>
        <taxon>Actinomycetes</taxon>
        <taxon>Mycobacteriales</taxon>
        <taxon>Mycobacteriaceae</taxon>
        <taxon>Mycolicibacter</taxon>
    </lineage>
</organism>
<dbReference type="SUPFAM" id="SSF109854">
    <property type="entry name" value="DinB/YfiT-like putative metalloenzymes"/>
    <property type="match status" value="1"/>
</dbReference>
<keyword evidence="6" id="KW-1185">Reference proteome</keyword>
<evidence type="ECO:0000259" key="1">
    <source>
        <dbReference type="Pfam" id="PF11716"/>
    </source>
</evidence>
<comment type="caution">
    <text evidence="2">The sequence shown here is derived from an EMBL/GenBank/DDBJ whole genome shotgun (WGS) entry which is preliminary data.</text>
</comment>
<dbReference type="NCBIfam" id="TIGR03086">
    <property type="entry name" value="TIGR03086 family metal-binding protein"/>
    <property type="match status" value="1"/>
</dbReference>
<dbReference type="EMBL" id="SSGD01000188">
    <property type="protein sequence ID" value="TXI47984.1"/>
    <property type="molecule type" value="Genomic_DNA"/>
</dbReference>
<dbReference type="STRING" id="342002.BST15_09600"/>
<dbReference type="AlphaFoldDB" id="A0A0F5MWV9"/>
<dbReference type="Proteomes" id="UP000321797">
    <property type="component" value="Unassembled WGS sequence"/>
</dbReference>
<sequence>MPSEMRPSPDEPPADELAAAEAGWAVLEQVLGGITSDEWSNQTPCSEFDVAQLTDHLLHSLTVLGGAAGAQIPPREAGDAVLRQVTAAARPALDAWHSRGLDGAVTIGPAELPARVAAGILSLEFLVHAWDYATATDRAVNVSEPLADYVHSLARRIITPEGRVRAGFDDPVDVPDSASSLDRLLAFTGRS</sequence>
<reference evidence="4 7" key="4">
    <citation type="submission" date="2018-09" db="EMBL/GenBank/DDBJ databases">
        <title>Metagenome Assembled Genomes from an Advanced Water Purification Facility.</title>
        <authorList>
            <person name="Stamps B.W."/>
            <person name="Spear J.R."/>
        </authorList>
    </citation>
    <scope>NUCLEOTIDE SEQUENCE [LARGE SCALE GENOMIC DNA]</scope>
    <source>
        <strain evidence="4">Bin_29_2</strain>
    </source>
</reference>
<protein>
    <submittedName>
        <fullName evidence="3">TIGR03086 family protein</fullName>
    </submittedName>
    <submittedName>
        <fullName evidence="2">Transcriptional regulator, ArsR family protein</fullName>
    </submittedName>
</protein>
<dbReference type="RefSeq" id="WP_046189501.1">
    <property type="nucleotide sequence ID" value="NZ_JACKUJ010000023.1"/>
</dbReference>
<dbReference type="Pfam" id="PF11716">
    <property type="entry name" value="MDMPI_N"/>
    <property type="match status" value="1"/>
</dbReference>
<dbReference type="GO" id="GO:0046872">
    <property type="term" value="F:metal ion binding"/>
    <property type="evidence" value="ECO:0007669"/>
    <property type="project" value="InterPro"/>
</dbReference>
<evidence type="ECO:0000313" key="7">
    <source>
        <dbReference type="Proteomes" id="UP000321797"/>
    </source>
</evidence>
<evidence type="ECO:0000313" key="3">
    <source>
        <dbReference type="EMBL" id="OQZ97764.1"/>
    </source>
</evidence>
<dbReference type="InterPro" id="IPR024344">
    <property type="entry name" value="MDMPI_metal-binding"/>
</dbReference>
<reference evidence="3 6" key="3">
    <citation type="submission" date="2016-12" db="EMBL/GenBank/DDBJ databases">
        <title>The new phylogeny of genus Mycobacterium.</title>
        <authorList>
            <person name="Tortoli E."/>
            <person name="Trovato A."/>
            <person name="Cirillo D.M."/>
        </authorList>
    </citation>
    <scope>NUCLEOTIDE SEQUENCE [LARGE SCALE GENOMIC DNA]</scope>
    <source>
        <strain evidence="3 6">DSM 44942</strain>
    </source>
</reference>
<evidence type="ECO:0000313" key="5">
    <source>
        <dbReference type="Proteomes" id="UP000034416"/>
    </source>
</evidence>
<dbReference type="OrthoDB" id="8755073at2"/>
<dbReference type="PATRIC" id="fig|342002.3.peg.3107"/>
<evidence type="ECO:0000313" key="4">
    <source>
        <dbReference type="EMBL" id="TXI47984.1"/>
    </source>
</evidence>
<dbReference type="EMBL" id="LASW01000038">
    <property type="protein sequence ID" value="KKB99288.1"/>
    <property type="molecule type" value="Genomic_DNA"/>
</dbReference>
<reference evidence="5" key="1">
    <citation type="submission" date="2015-04" db="EMBL/GenBank/DDBJ databases">
        <title>Genome sequence of Mycobacterium arupense GUC1.</title>
        <authorList>
            <person name="Greninger A.L."/>
            <person name="Cunningham G."/>
            <person name="Chiu C.Y."/>
            <person name="Miller S."/>
        </authorList>
    </citation>
    <scope>NUCLEOTIDE SEQUENCE [LARGE SCALE GENOMIC DNA]</scope>
    <source>
        <strain evidence="5">GUC1</strain>
    </source>
</reference>
<dbReference type="InterPro" id="IPR017517">
    <property type="entry name" value="Maleyloyr_isom"/>
</dbReference>
<accession>A0A0F5MWV9</accession>
<gene>
    <name evidence="3" type="ORF">BST15_09600</name>
    <name evidence="4" type="ORF">E6Q54_24375</name>
    <name evidence="2" type="ORF">WR43_10360</name>
</gene>
<dbReference type="Proteomes" id="UP000192327">
    <property type="component" value="Unassembled WGS sequence"/>
</dbReference>